<dbReference type="InterPro" id="IPR045312">
    <property type="entry name" value="PCBER-like"/>
</dbReference>
<evidence type="ECO:0000313" key="7">
    <source>
        <dbReference type="Proteomes" id="UP000807306"/>
    </source>
</evidence>
<dbReference type="InterPro" id="IPR051609">
    <property type="entry name" value="NmrA/Isoflavone_reductase-like"/>
</dbReference>
<keyword evidence="1" id="KW-0521">NADP</keyword>
<evidence type="ECO:0000256" key="4">
    <source>
        <dbReference type="SAM" id="SignalP"/>
    </source>
</evidence>
<dbReference type="InterPro" id="IPR036291">
    <property type="entry name" value="NAD(P)-bd_dom_sf"/>
</dbReference>
<sequence>MLSINSILILGAGELGLALLASLMHDTDQLPDSSKPSITVLLRPSSKPLPRKLSLGTNSSSTVDTSHISVIKHDISSLSSSSLASLLKPYDTVISCTGFSAGKGTQLRITQAALEAGVRRFFPWQFGVDYERVGKGSGQDLFDEQLAVRELLRNQGEGKTQMDWVIVSTGIFTSFIFEDSFGVVEGALSNPSGPITVRALGSWTNALSVTSVEDIAMLTTKILFDDKVHSQVIHVAGDTITYERLVNVVRRLFESSSSSPISLSPSSLDEAIPVTSTREIKKELWTLPYLASQLSQNPADTILKYRVSFSKGVGVSWPLEETYNKREGVETIDVEGWLRGRIGVFRKRSEDGKGGEGEVGGLRYDHYPT</sequence>
<feature type="region of interest" description="Disordered" evidence="3">
    <location>
        <begin position="349"/>
        <end position="369"/>
    </location>
</feature>
<evidence type="ECO:0000256" key="2">
    <source>
        <dbReference type="ARBA" id="ARBA00023002"/>
    </source>
</evidence>
<dbReference type="GO" id="GO:0016491">
    <property type="term" value="F:oxidoreductase activity"/>
    <property type="evidence" value="ECO:0007669"/>
    <property type="project" value="UniProtKB-KW"/>
</dbReference>
<keyword evidence="7" id="KW-1185">Reference proteome</keyword>
<dbReference type="PANTHER" id="PTHR47706">
    <property type="entry name" value="NMRA-LIKE FAMILY PROTEIN"/>
    <property type="match status" value="1"/>
</dbReference>
<dbReference type="Proteomes" id="UP000807306">
    <property type="component" value="Unassembled WGS sequence"/>
</dbReference>
<gene>
    <name evidence="6" type="ORF">CPB83DRAFT_195021</name>
</gene>
<dbReference type="AlphaFoldDB" id="A0A9P6JHY1"/>
<dbReference type="CDD" id="cd05259">
    <property type="entry name" value="PCBER_SDR_a"/>
    <property type="match status" value="1"/>
</dbReference>
<feature type="domain" description="NmrA-like" evidence="5">
    <location>
        <begin position="58"/>
        <end position="251"/>
    </location>
</feature>
<dbReference type="SUPFAM" id="SSF51735">
    <property type="entry name" value="NAD(P)-binding Rossmann-fold domains"/>
    <property type="match status" value="1"/>
</dbReference>
<feature type="signal peptide" evidence="4">
    <location>
        <begin position="1"/>
        <end position="29"/>
    </location>
</feature>
<dbReference type="Gene3D" id="3.40.50.720">
    <property type="entry name" value="NAD(P)-binding Rossmann-like Domain"/>
    <property type="match status" value="1"/>
</dbReference>
<feature type="chain" id="PRO_5040189318" description="NmrA-like domain-containing protein" evidence="4">
    <location>
        <begin position="30"/>
        <end position="369"/>
    </location>
</feature>
<evidence type="ECO:0000313" key="6">
    <source>
        <dbReference type="EMBL" id="KAF9521630.1"/>
    </source>
</evidence>
<keyword evidence="2" id="KW-0560">Oxidoreductase</keyword>
<accession>A0A9P6JHY1</accession>
<dbReference type="EMBL" id="MU158009">
    <property type="protein sequence ID" value="KAF9521630.1"/>
    <property type="molecule type" value="Genomic_DNA"/>
</dbReference>
<dbReference type="InterPro" id="IPR008030">
    <property type="entry name" value="NmrA-like"/>
</dbReference>
<name>A0A9P6JHY1_9AGAR</name>
<comment type="caution">
    <text evidence="6">The sequence shown here is derived from an EMBL/GenBank/DDBJ whole genome shotgun (WGS) entry which is preliminary data.</text>
</comment>
<dbReference type="Pfam" id="PF05368">
    <property type="entry name" value="NmrA"/>
    <property type="match status" value="1"/>
</dbReference>
<protein>
    <recommendedName>
        <fullName evidence="5">NmrA-like domain-containing protein</fullName>
    </recommendedName>
</protein>
<evidence type="ECO:0000256" key="1">
    <source>
        <dbReference type="ARBA" id="ARBA00022857"/>
    </source>
</evidence>
<reference evidence="6" key="1">
    <citation type="submission" date="2020-11" db="EMBL/GenBank/DDBJ databases">
        <authorList>
            <consortium name="DOE Joint Genome Institute"/>
            <person name="Ahrendt S."/>
            <person name="Riley R."/>
            <person name="Andreopoulos W."/>
            <person name="Labutti K."/>
            <person name="Pangilinan J."/>
            <person name="Ruiz-Duenas F.J."/>
            <person name="Barrasa J.M."/>
            <person name="Sanchez-Garcia M."/>
            <person name="Camarero S."/>
            <person name="Miyauchi S."/>
            <person name="Serrano A."/>
            <person name="Linde D."/>
            <person name="Babiker R."/>
            <person name="Drula E."/>
            <person name="Ayuso-Fernandez I."/>
            <person name="Pacheco R."/>
            <person name="Padilla G."/>
            <person name="Ferreira P."/>
            <person name="Barriuso J."/>
            <person name="Kellner H."/>
            <person name="Castanera R."/>
            <person name="Alfaro M."/>
            <person name="Ramirez L."/>
            <person name="Pisabarro A.G."/>
            <person name="Kuo A."/>
            <person name="Tritt A."/>
            <person name="Lipzen A."/>
            <person name="He G."/>
            <person name="Yan M."/>
            <person name="Ng V."/>
            <person name="Cullen D."/>
            <person name="Martin F."/>
            <person name="Rosso M.-N."/>
            <person name="Henrissat B."/>
            <person name="Hibbett D."/>
            <person name="Martinez A.T."/>
            <person name="Grigoriev I.V."/>
        </authorList>
    </citation>
    <scope>NUCLEOTIDE SEQUENCE</scope>
    <source>
        <strain evidence="6">CBS 506.95</strain>
    </source>
</reference>
<organism evidence="6 7">
    <name type="scientific">Crepidotus variabilis</name>
    <dbReference type="NCBI Taxonomy" id="179855"/>
    <lineage>
        <taxon>Eukaryota</taxon>
        <taxon>Fungi</taxon>
        <taxon>Dikarya</taxon>
        <taxon>Basidiomycota</taxon>
        <taxon>Agaricomycotina</taxon>
        <taxon>Agaricomycetes</taxon>
        <taxon>Agaricomycetidae</taxon>
        <taxon>Agaricales</taxon>
        <taxon>Agaricineae</taxon>
        <taxon>Crepidotaceae</taxon>
        <taxon>Crepidotus</taxon>
    </lineage>
</organism>
<dbReference type="OrthoDB" id="5283654at2759"/>
<dbReference type="PANTHER" id="PTHR47706:SF6">
    <property type="entry name" value="NMRA-LIKE FAMILY PROTEIN (AFU_ORTHOLOGUE AFUA_6G00280)"/>
    <property type="match status" value="1"/>
</dbReference>
<evidence type="ECO:0000256" key="3">
    <source>
        <dbReference type="SAM" id="MobiDB-lite"/>
    </source>
</evidence>
<keyword evidence="4" id="KW-0732">Signal</keyword>
<proteinExistence type="predicted"/>
<evidence type="ECO:0000259" key="5">
    <source>
        <dbReference type="Pfam" id="PF05368"/>
    </source>
</evidence>